<sequence>MLLKYLIAAAAATNLAVAQKVEGQVGATNETTPTARECDDSGCRTIHYVDVGKANHNFYPNSINAREGDIVSFQFYPANHSVIRAAYGYPCVPYEYLEYGEEGFYSGFFPILGVQDSPPVWNLTINSTEPIFYYCGAPDSCTGYGMLGAINANGSTPVSSQITLARQADYMLVPGEPFPTEEELLSMSKLAQVATTVATTITASPTRGSAAQSSNAGGGSLGNNDHQSSSLSTGAIAGIAVAAGVVGIGGAALFFLLARTRSLKKRLDQQQQQQQPTTQPPGPGQASFAGNHTSMYDSSGHMSVLPPYQGYGPHGQEVIKTHNGEYISVDRTGSPQLSPPMHAQQFPQYPPMNPRFTTYTTTSELGGNEASVVELAAPASGAAKSAEMSERSNRYSK</sequence>
<proteinExistence type="predicted"/>
<accession>A0ACC3N468</accession>
<reference evidence="1" key="1">
    <citation type="submission" date="2023-07" db="EMBL/GenBank/DDBJ databases">
        <title>Black Yeasts Isolated from many extreme environments.</title>
        <authorList>
            <person name="Coleine C."/>
            <person name="Stajich J.E."/>
            <person name="Selbmann L."/>
        </authorList>
    </citation>
    <scope>NUCLEOTIDE SEQUENCE</scope>
    <source>
        <strain evidence="1">CCFEE 5714</strain>
    </source>
</reference>
<dbReference type="EMBL" id="JAUTXU010000091">
    <property type="protein sequence ID" value="KAK3709610.1"/>
    <property type="molecule type" value="Genomic_DNA"/>
</dbReference>
<comment type="caution">
    <text evidence="1">The sequence shown here is derived from an EMBL/GenBank/DDBJ whole genome shotgun (WGS) entry which is preliminary data.</text>
</comment>
<organism evidence="1 2">
    <name type="scientific">Vermiconidia calcicola</name>
    <dbReference type="NCBI Taxonomy" id="1690605"/>
    <lineage>
        <taxon>Eukaryota</taxon>
        <taxon>Fungi</taxon>
        <taxon>Dikarya</taxon>
        <taxon>Ascomycota</taxon>
        <taxon>Pezizomycotina</taxon>
        <taxon>Dothideomycetes</taxon>
        <taxon>Dothideomycetidae</taxon>
        <taxon>Mycosphaerellales</taxon>
        <taxon>Extremaceae</taxon>
        <taxon>Vermiconidia</taxon>
    </lineage>
</organism>
<gene>
    <name evidence="1" type="ORF">LTR37_010831</name>
</gene>
<evidence type="ECO:0000313" key="1">
    <source>
        <dbReference type="EMBL" id="KAK3709610.1"/>
    </source>
</evidence>
<evidence type="ECO:0000313" key="2">
    <source>
        <dbReference type="Proteomes" id="UP001281147"/>
    </source>
</evidence>
<dbReference type="Proteomes" id="UP001281147">
    <property type="component" value="Unassembled WGS sequence"/>
</dbReference>
<keyword evidence="2" id="KW-1185">Reference proteome</keyword>
<name>A0ACC3N468_9PEZI</name>
<protein>
    <submittedName>
        <fullName evidence="1">Uncharacterized protein</fullName>
    </submittedName>
</protein>